<dbReference type="EMBL" id="JAINUG010000211">
    <property type="protein sequence ID" value="KAJ8387430.1"/>
    <property type="molecule type" value="Genomic_DNA"/>
</dbReference>
<accession>A0AAD7RNQ3</accession>
<evidence type="ECO:0000313" key="2">
    <source>
        <dbReference type="Proteomes" id="UP001221898"/>
    </source>
</evidence>
<proteinExistence type="predicted"/>
<sequence length="149" mass="16556">MTHGRWRDWELYHENPADERHPDPPGPLVKQQVIRHHSFLPRLQAVLYEGKSTDPFHVLNTDSHGTPCSVPQLPPAGWMWADQAEVIPRCPAPLASSPAGPRALLWAPTLPAAGVHATTLLDAEIQSEVFIAHSYGRPLQCHSTTEQRS</sequence>
<gene>
    <name evidence="1" type="ORF">AAFF_G00156680</name>
</gene>
<comment type="caution">
    <text evidence="1">The sequence shown here is derived from an EMBL/GenBank/DDBJ whole genome shotgun (WGS) entry which is preliminary data.</text>
</comment>
<dbReference type="Proteomes" id="UP001221898">
    <property type="component" value="Unassembled WGS sequence"/>
</dbReference>
<evidence type="ECO:0000313" key="1">
    <source>
        <dbReference type="EMBL" id="KAJ8387430.1"/>
    </source>
</evidence>
<reference evidence="1" key="1">
    <citation type="journal article" date="2023" name="Science">
        <title>Genome structures resolve the early diversification of teleost fishes.</title>
        <authorList>
            <person name="Parey E."/>
            <person name="Louis A."/>
            <person name="Montfort J."/>
            <person name="Bouchez O."/>
            <person name="Roques C."/>
            <person name="Iampietro C."/>
            <person name="Lluch J."/>
            <person name="Castinel A."/>
            <person name="Donnadieu C."/>
            <person name="Desvignes T."/>
            <person name="Floi Bucao C."/>
            <person name="Jouanno E."/>
            <person name="Wen M."/>
            <person name="Mejri S."/>
            <person name="Dirks R."/>
            <person name="Jansen H."/>
            <person name="Henkel C."/>
            <person name="Chen W.J."/>
            <person name="Zahm M."/>
            <person name="Cabau C."/>
            <person name="Klopp C."/>
            <person name="Thompson A.W."/>
            <person name="Robinson-Rechavi M."/>
            <person name="Braasch I."/>
            <person name="Lecointre G."/>
            <person name="Bobe J."/>
            <person name="Postlethwait J.H."/>
            <person name="Berthelot C."/>
            <person name="Roest Crollius H."/>
            <person name="Guiguen Y."/>
        </authorList>
    </citation>
    <scope>NUCLEOTIDE SEQUENCE</scope>
    <source>
        <strain evidence="1">NC1722</strain>
    </source>
</reference>
<keyword evidence="2" id="KW-1185">Reference proteome</keyword>
<organism evidence="1 2">
    <name type="scientific">Aldrovandia affinis</name>
    <dbReference type="NCBI Taxonomy" id="143900"/>
    <lineage>
        <taxon>Eukaryota</taxon>
        <taxon>Metazoa</taxon>
        <taxon>Chordata</taxon>
        <taxon>Craniata</taxon>
        <taxon>Vertebrata</taxon>
        <taxon>Euteleostomi</taxon>
        <taxon>Actinopterygii</taxon>
        <taxon>Neopterygii</taxon>
        <taxon>Teleostei</taxon>
        <taxon>Notacanthiformes</taxon>
        <taxon>Halosauridae</taxon>
        <taxon>Aldrovandia</taxon>
    </lineage>
</organism>
<protein>
    <submittedName>
        <fullName evidence="1">Uncharacterized protein</fullName>
    </submittedName>
</protein>
<dbReference type="AlphaFoldDB" id="A0AAD7RNQ3"/>
<name>A0AAD7RNQ3_9TELE</name>